<feature type="transmembrane region" description="Helical" evidence="1">
    <location>
        <begin position="28"/>
        <end position="46"/>
    </location>
</feature>
<comment type="caution">
    <text evidence="2">The sequence shown here is derived from an EMBL/GenBank/DDBJ whole genome shotgun (WGS) entry which is preliminary data.</text>
</comment>
<keyword evidence="1" id="KW-1133">Transmembrane helix</keyword>
<keyword evidence="1" id="KW-0812">Transmembrane</keyword>
<evidence type="ECO:0000256" key="1">
    <source>
        <dbReference type="SAM" id="Phobius"/>
    </source>
</evidence>
<evidence type="ECO:0000313" key="3">
    <source>
        <dbReference type="Proteomes" id="UP000612456"/>
    </source>
</evidence>
<protein>
    <submittedName>
        <fullName evidence="2">Uncharacterized protein</fullName>
    </submittedName>
</protein>
<reference evidence="2" key="2">
    <citation type="submission" date="2020-09" db="EMBL/GenBank/DDBJ databases">
        <authorList>
            <person name="Sun Q."/>
            <person name="Zhou Y."/>
        </authorList>
    </citation>
    <scope>NUCLEOTIDE SEQUENCE</scope>
    <source>
        <strain evidence="2">CGMCC 1.15178</strain>
    </source>
</reference>
<proteinExistence type="predicted"/>
<dbReference type="EMBL" id="BMHP01000001">
    <property type="protein sequence ID" value="GGD62439.1"/>
    <property type="molecule type" value="Genomic_DNA"/>
</dbReference>
<organism evidence="2 3">
    <name type="scientific">Paenibacillus nasutitermitis</name>
    <dbReference type="NCBI Taxonomy" id="1652958"/>
    <lineage>
        <taxon>Bacteria</taxon>
        <taxon>Bacillati</taxon>
        <taxon>Bacillota</taxon>
        <taxon>Bacilli</taxon>
        <taxon>Bacillales</taxon>
        <taxon>Paenibacillaceae</taxon>
        <taxon>Paenibacillus</taxon>
    </lineage>
</organism>
<keyword evidence="3" id="KW-1185">Reference proteome</keyword>
<name>A0A917DSH0_9BACL</name>
<evidence type="ECO:0000313" key="2">
    <source>
        <dbReference type="EMBL" id="GGD62439.1"/>
    </source>
</evidence>
<sequence length="180" mass="20707">MGGPKLENGFSRETTRGSVKLRMKSNKTIPIILLVAALGFAFGWFMKPNDVMAENWTPDKISLYYNEVQKDVTKIEQSQYFKQILRFIVFEQGDMMSGGNPPVSENDVNEMKKSTVEYVYTKPISIQINNGNDKIEKIQFTSILFPLDNKWNGAAYIRTTDLIYLYLTSRPSLDFILKHM</sequence>
<keyword evidence="1" id="KW-0472">Membrane</keyword>
<dbReference type="AlphaFoldDB" id="A0A917DSH0"/>
<dbReference type="RefSeq" id="WP_229750184.1">
    <property type="nucleotide sequence ID" value="NZ_BMHP01000001.1"/>
</dbReference>
<reference evidence="2" key="1">
    <citation type="journal article" date="2014" name="Int. J. Syst. Evol. Microbiol.">
        <title>Complete genome sequence of Corynebacterium casei LMG S-19264T (=DSM 44701T), isolated from a smear-ripened cheese.</title>
        <authorList>
            <consortium name="US DOE Joint Genome Institute (JGI-PGF)"/>
            <person name="Walter F."/>
            <person name="Albersmeier A."/>
            <person name="Kalinowski J."/>
            <person name="Ruckert C."/>
        </authorList>
    </citation>
    <scope>NUCLEOTIDE SEQUENCE</scope>
    <source>
        <strain evidence="2">CGMCC 1.15178</strain>
    </source>
</reference>
<gene>
    <name evidence="2" type="ORF">GCM10010911_20420</name>
</gene>
<dbReference type="Proteomes" id="UP000612456">
    <property type="component" value="Unassembled WGS sequence"/>
</dbReference>
<accession>A0A917DSH0</accession>